<dbReference type="Proteomes" id="UP001604277">
    <property type="component" value="Unassembled WGS sequence"/>
</dbReference>
<name>A0ABD1UW03_9LAMI</name>
<evidence type="ECO:0000256" key="3">
    <source>
        <dbReference type="ARBA" id="ARBA00022737"/>
    </source>
</evidence>
<keyword evidence="5" id="KW-1185">Reference proteome</keyword>
<dbReference type="GO" id="GO:0006952">
    <property type="term" value="P:defense response"/>
    <property type="evidence" value="ECO:0007669"/>
    <property type="project" value="UniProtKB-ARBA"/>
</dbReference>
<dbReference type="InterPro" id="IPR001611">
    <property type="entry name" value="Leu-rich_rpt"/>
</dbReference>
<sequence length="178" mass="20377">MALGITKDNRRYMVKAGLYLREIPDVQEWTEDLDKLSLMNNSIEEISSGMSPKFPRLSTLILSGNPLKSIPDCFFTQMHGLYSPFKYCFNLKSVPTLKTLRLLTRLDLSYTKIEELPDGVESLINLKVLDLVRTSLSMILTGVLHSLSLLQQLRLPIHIDTNRRSFGIETVGRFLWQC</sequence>
<evidence type="ECO:0000256" key="2">
    <source>
        <dbReference type="ARBA" id="ARBA00022729"/>
    </source>
</evidence>
<dbReference type="AlphaFoldDB" id="A0ABD1UW03"/>
<evidence type="ECO:0000313" key="5">
    <source>
        <dbReference type="Proteomes" id="UP001604277"/>
    </source>
</evidence>
<dbReference type="InterPro" id="IPR003591">
    <property type="entry name" value="Leu-rich_rpt_typical-subtyp"/>
</dbReference>
<dbReference type="InterPro" id="IPR032675">
    <property type="entry name" value="LRR_dom_sf"/>
</dbReference>
<organism evidence="4 5">
    <name type="scientific">Forsythia ovata</name>
    <dbReference type="NCBI Taxonomy" id="205694"/>
    <lineage>
        <taxon>Eukaryota</taxon>
        <taxon>Viridiplantae</taxon>
        <taxon>Streptophyta</taxon>
        <taxon>Embryophyta</taxon>
        <taxon>Tracheophyta</taxon>
        <taxon>Spermatophyta</taxon>
        <taxon>Magnoliopsida</taxon>
        <taxon>eudicotyledons</taxon>
        <taxon>Gunneridae</taxon>
        <taxon>Pentapetalae</taxon>
        <taxon>asterids</taxon>
        <taxon>lamiids</taxon>
        <taxon>Lamiales</taxon>
        <taxon>Oleaceae</taxon>
        <taxon>Forsythieae</taxon>
        <taxon>Forsythia</taxon>
    </lineage>
</organism>
<comment type="caution">
    <text evidence="4">The sequence shown here is derived from an EMBL/GenBank/DDBJ whole genome shotgun (WGS) entry which is preliminary data.</text>
</comment>
<dbReference type="PROSITE" id="PS51450">
    <property type="entry name" value="LRR"/>
    <property type="match status" value="1"/>
</dbReference>
<dbReference type="SUPFAM" id="SSF52058">
    <property type="entry name" value="L domain-like"/>
    <property type="match status" value="1"/>
</dbReference>
<dbReference type="PANTHER" id="PTHR24373">
    <property type="entry name" value="SLIT RELATED LEUCINE-RICH REPEAT NEURONAL PROTEIN"/>
    <property type="match status" value="1"/>
</dbReference>
<evidence type="ECO:0000313" key="4">
    <source>
        <dbReference type="EMBL" id="KAL2529241.1"/>
    </source>
</evidence>
<dbReference type="EMBL" id="JBFOLJ010000006">
    <property type="protein sequence ID" value="KAL2529241.1"/>
    <property type="molecule type" value="Genomic_DNA"/>
</dbReference>
<dbReference type="Gene3D" id="3.80.10.10">
    <property type="entry name" value="Ribonuclease Inhibitor"/>
    <property type="match status" value="1"/>
</dbReference>
<gene>
    <name evidence="4" type="ORF">Fot_21842</name>
</gene>
<protein>
    <submittedName>
        <fullName evidence="4">Disease resistance protein</fullName>
    </submittedName>
</protein>
<dbReference type="SMART" id="SM00369">
    <property type="entry name" value="LRR_TYP"/>
    <property type="match status" value="3"/>
</dbReference>
<evidence type="ECO:0000256" key="1">
    <source>
        <dbReference type="ARBA" id="ARBA00022614"/>
    </source>
</evidence>
<dbReference type="GO" id="GO:0051707">
    <property type="term" value="P:response to other organism"/>
    <property type="evidence" value="ECO:0007669"/>
    <property type="project" value="UniProtKB-ARBA"/>
</dbReference>
<keyword evidence="3" id="KW-0677">Repeat</keyword>
<accession>A0ABD1UW03</accession>
<dbReference type="PANTHER" id="PTHR24373:SF397">
    <property type="entry name" value="IG-LIKE DOMAIN-CONTAINING PROTEIN"/>
    <property type="match status" value="1"/>
</dbReference>
<dbReference type="Pfam" id="PF00560">
    <property type="entry name" value="LRR_1"/>
    <property type="match status" value="1"/>
</dbReference>
<proteinExistence type="predicted"/>
<keyword evidence="1" id="KW-0433">Leucine-rich repeat</keyword>
<dbReference type="InterPro" id="IPR050328">
    <property type="entry name" value="Dev_Immune_Receptor"/>
</dbReference>
<keyword evidence="2" id="KW-0732">Signal</keyword>
<reference evidence="5" key="1">
    <citation type="submission" date="2024-07" db="EMBL/GenBank/DDBJ databases">
        <title>Two chromosome-level genome assemblies of Korean endemic species Abeliophyllum distichum and Forsythia ovata (Oleaceae).</title>
        <authorList>
            <person name="Jang H."/>
        </authorList>
    </citation>
    <scope>NUCLEOTIDE SEQUENCE [LARGE SCALE GENOMIC DNA]</scope>
</reference>